<reference evidence="1 2" key="1">
    <citation type="submission" date="2018-11" db="EMBL/GenBank/DDBJ databases">
        <title>Lysobacter cryohumiis sp. nov., isolated from soil in the Tianshan Mountains, Xinjiang, China.</title>
        <authorList>
            <person name="Luo Y."/>
            <person name="Sheng H."/>
        </authorList>
    </citation>
    <scope>NUCLEOTIDE SEQUENCE [LARGE SCALE GENOMIC DNA]</scope>
    <source>
        <strain evidence="1 2">ZS60</strain>
    </source>
</reference>
<accession>A0A3M8SVA4</accession>
<keyword evidence="2" id="KW-1185">Reference proteome</keyword>
<proteinExistence type="predicted"/>
<dbReference type="AlphaFoldDB" id="A0A3M8SVA4"/>
<protein>
    <submittedName>
        <fullName evidence="1">Uncharacterized protein</fullName>
    </submittedName>
</protein>
<dbReference type="Proteomes" id="UP000267049">
    <property type="component" value="Unassembled WGS sequence"/>
</dbReference>
<gene>
    <name evidence="1" type="ORF">EER27_05770</name>
</gene>
<evidence type="ECO:0000313" key="1">
    <source>
        <dbReference type="EMBL" id="RNF85271.1"/>
    </source>
</evidence>
<sequence>MSDFDSAAIDSASDDDLMHRLFDLATHGDHESSELLALDAAVYSRLAAAYGETTPTGPTLAYSQAA</sequence>
<evidence type="ECO:0000313" key="2">
    <source>
        <dbReference type="Proteomes" id="UP000267049"/>
    </source>
</evidence>
<dbReference type="OrthoDB" id="6026512at2"/>
<comment type="caution">
    <text evidence="1">The sequence shown here is derived from an EMBL/GenBank/DDBJ whole genome shotgun (WGS) entry which is preliminary data.</text>
</comment>
<dbReference type="RefSeq" id="WP_123087057.1">
    <property type="nucleotide sequence ID" value="NZ_RIBS01000002.1"/>
</dbReference>
<dbReference type="EMBL" id="RIBS01000002">
    <property type="protein sequence ID" value="RNF85271.1"/>
    <property type="molecule type" value="Genomic_DNA"/>
</dbReference>
<organism evidence="1 2">
    <name type="scientific">Montanilutibacter psychrotolerans</name>
    <dbReference type="NCBI Taxonomy" id="1327343"/>
    <lineage>
        <taxon>Bacteria</taxon>
        <taxon>Pseudomonadati</taxon>
        <taxon>Pseudomonadota</taxon>
        <taxon>Gammaproteobacteria</taxon>
        <taxon>Lysobacterales</taxon>
        <taxon>Lysobacteraceae</taxon>
        <taxon>Montanilutibacter</taxon>
    </lineage>
</organism>
<name>A0A3M8SVA4_9GAMM</name>